<reference evidence="2 3" key="1">
    <citation type="submission" date="2018-05" db="EMBL/GenBank/DDBJ databases">
        <title>Genomic Encyclopedia of Type Strains, Phase IV (KMG-IV): sequencing the most valuable type-strain genomes for metagenomic binning, comparative biology and taxonomic classification.</title>
        <authorList>
            <person name="Goeker M."/>
        </authorList>
    </citation>
    <scope>NUCLEOTIDE SEQUENCE [LARGE SCALE GENOMIC DNA]</scope>
    <source>
        <strain evidence="2 3">DSM 103371</strain>
    </source>
</reference>
<evidence type="ECO:0000256" key="1">
    <source>
        <dbReference type="SAM" id="SignalP"/>
    </source>
</evidence>
<feature type="signal peptide" evidence="1">
    <location>
        <begin position="1"/>
        <end position="17"/>
    </location>
</feature>
<keyword evidence="1" id="KW-0732">Signal</keyword>
<proteinExistence type="predicted"/>
<evidence type="ECO:0000313" key="3">
    <source>
        <dbReference type="Proteomes" id="UP000245390"/>
    </source>
</evidence>
<dbReference type="InterPro" id="IPR019225">
    <property type="entry name" value="DUF2155"/>
</dbReference>
<dbReference type="AlphaFoldDB" id="A0A316G7Z4"/>
<sequence length="176" mass="18463">MMRALAILALLTGAATAQEAIEAAPLDDGVDQPQIILLPEGSSQGQIVVREDGSEAVITSPIDGSSVAVPDVQANTIQARSAPGALLKGLDKVSGEVTDLEMKIGETAQVGRIAVTVGDCRYPEDNPAGEGYAWVKIEDPSHGTVLFQGWMIASSPALNALDHPRYDVWVIRCTTA</sequence>
<gene>
    <name evidence="2" type="ORF">C8D95_103319</name>
</gene>
<accession>A0A316G7Z4</accession>
<feature type="chain" id="PRO_5016451021" description="DUF2155 domain-containing protein" evidence="1">
    <location>
        <begin position="18"/>
        <end position="176"/>
    </location>
</feature>
<organism evidence="2 3">
    <name type="scientific">Silicimonas algicola</name>
    <dbReference type="NCBI Taxonomy" id="1826607"/>
    <lineage>
        <taxon>Bacteria</taxon>
        <taxon>Pseudomonadati</taxon>
        <taxon>Pseudomonadota</taxon>
        <taxon>Alphaproteobacteria</taxon>
        <taxon>Rhodobacterales</taxon>
        <taxon>Paracoccaceae</taxon>
    </lineage>
</organism>
<dbReference type="RefSeq" id="WP_241239863.1">
    <property type="nucleotide sequence ID" value="NZ_CP034588.1"/>
</dbReference>
<evidence type="ECO:0008006" key="4">
    <source>
        <dbReference type="Google" id="ProtNLM"/>
    </source>
</evidence>
<dbReference type="Proteomes" id="UP000245390">
    <property type="component" value="Unassembled WGS sequence"/>
</dbReference>
<comment type="caution">
    <text evidence="2">The sequence shown here is derived from an EMBL/GenBank/DDBJ whole genome shotgun (WGS) entry which is preliminary data.</text>
</comment>
<dbReference type="Pfam" id="PF09923">
    <property type="entry name" value="DUF2155"/>
    <property type="match status" value="1"/>
</dbReference>
<dbReference type="EMBL" id="QGGV01000003">
    <property type="protein sequence ID" value="PWK57081.1"/>
    <property type="molecule type" value="Genomic_DNA"/>
</dbReference>
<name>A0A316G7Z4_9RHOB</name>
<keyword evidence="3" id="KW-1185">Reference proteome</keyword>
<protein>
    <recommendedName>
        <fullName evidence="4">DUF2155 domain-containing protein</fullName>
    </recommendedName>
</protein>
<evidence type="ECO:0000313" key="2">
    <source>
        <dbReference type="EMBL" id="PWK57081.1"/>
    </source>
</evidence>